<evidence type="ECO:0000259" key="1">
    <source>
        <dbReference type="PROSITE" id="PS50983"/>
    </source>
</evidence>
<sequence>MKWPCPTKSAIALVSACGGTLFQNFDADIIFVWTWGYTSEFAKDTEKLLESLKTDPLWLQLQAVKEGNVYEVPAYWMGDSILDAYAVIDDLFKYLVDDQ</sequence>
<evidence type="ECO:0000313" key="2">
    <source>
        <dbReference type="EMBL" id="ASC71765.1"/>
    </source>
</evidence>
<feature type="domain" description="Fe/B12 periplasmic-binding" evidence="1">
    <location>
        <begin position="1"/>
        <end position="99"/>
    </location>
</feature>
<keyword evidence="3" id="KW-1185">Reference proteome</keyword>
<dbReference type="Proteomes" id="UP000191901">
    <property type="component" value="Chromosome"/>
</dbReference>
<dbReference type="PROSITE" id="PS50983">
    <property type="entry name" value="FE_B12_PBP"/>
    <property type="match status" value="1"/>
</dbReference>
<dbReference type="Gene3D" id="3.40.50.1980">
    <property type="entry name" value="Nitrogenase molybdenum iron protein domain"/>
    <property type="match status" value="1"/>
</dbReference>
<dbReference type="STRING" id="1641165.XM38_14115"/>
<protein>
    <recommendedName>
        <fullName evidence="1">Fe/B12 periplasmic-binding domain-containing protein</fullName>
    </recommendedName>
</protein>
<accession>A0A1Z3HNB1</accession>
<name>A0A1Z3HNB1_9CYAN</name>
<dbReference type="InterPro" id="IPR002491">
    <property type="entry name" value="ABC_transptr_periplasmic_BD"/>
</dbReference>
<evidence type="ECO:0000313" key="3">
    <source>
        <dbReference type="Proteomes" id="UP000191901"/>
    </source>
</evidence>
<reference evidence="2 3" key="1">
    <citation type="journal article" date="2016" name="Biochim. Biophys. Acta">
        <title>Characterization of red-shifted phycobilisomes isolated from the chlorophyll f-containing cyanobacterium Halomicronema hongdechloris.</title>
        <authorList>
            <person name="Li Y."/>
            <person name="Lin Y."/>
            <person name="Garvey C.J."/>
            <person name="Birch D."/>
            <person name="Corkery R.W."/>
            <person name="Loughlin P.C."/>
            <person name="Scheer H."/>
            <person name="Willows R.D."/>
            <person name="Chen M."/>
        </authorList>
    </citation>
    <scope>NUCLEOTIDE SEQUENCE [LARGE SCALE GENOMIC DNA]</scope>
    <source>
        <strain evidence="2 3">C2206</strain>
    </source>
</reference>
<dbReference type="EMBL" id="CP021983">
    <property type="protein sequence ID" value="ASC71765.1"/>
    <property type="molecule type" value="Genomic_DNA"/>
</dbReference>
<proteinExistence type="predicted"/>
<dbReference type="KEGG" id="hhg:XM38_027190"/>
<organism evidence="2 3">
    <name type="scientific">Halomicronema hongdechloris C2206</name>
    <dbReference type="NCBI Taxonomy" id="1641165"/>
    <lineage>
        <taxon>Bacteria</taxon>
        <taxon>Bacillati</taxon>
        <taxon>Cyanobacteriota</taxon>
        <taxon>Cyanophyceae</taxon>
        <taxon>Nodosilineales</taxon>
        <taxon>Nodosilineaceae</taxon>
        <taxon>Halomicronema</taxon>
    </lineage>
</organism>
<dbReference type="SUPFAM" id="SSF53807">
    <property type="entry name" value="Helical backbone' metal receptor"/>
    <property type="match status" value="1"/>
</dbReference>
<gene>
    <name evidence="2" type="ORF">XM38_027190</name>
</gene>
<dbReference type="AlphaFoldDB" id="A0A1Z3HNB1"/>